<dbReference type="Proteomes" id="UP000696931">
    <property type="component" value="Unassembled WGS sequence"/>
</dbReference>
<name>A0A933SDV9_UNCEI</name>
<feature type="signal peptide" evidence="1">
    <location>
        <begin position="1"/>
        <end position="34"/>
    </location>
</feature>
<dbReference type="EMBL" id="JACRIW010000099">
    <property type="protein sequence ID" value="MBI5170599.1"/>
    <property type="molecule type" value="Genomic_DNA"/>
</dbReference>
<dbReference type="AlphaFoldDB" id="A0A933SDV9"/>
<organism evidence="2 3">
    <name type="scientific">Eiseniibacteriota bacterium</name>
    <dbReference type="NCBI Taxonomy" id="2212470"/>
    <lineage>
        <taxon>Bacteria</taxon>
        <taxon>Candidatus Eiseniibacteriota</taxon>
    </lineage>
</organism>
<keyword evidence="1" id="KW-0732">Signal</keyword>
<evidence type="ECO:0000313" key="2">
    <source>
        <dbReference type="EMBL" id="MBI5170599.1"/>
    </source>
</evidence>
<accession>A0A933SDV9</accession>
<feature type="chain" id="PRO_5037320196" evidence="1">
    <location>
        <begin position="35"/>
        <end position="592"/>
    </location>
</feature>
<sequence>MIRPLPVFARACMRAAALLAAVACASAVSPGRSAAGQPHRFFGSAGVFYRGDEGSVAGHSFRQSYLDRSIELGMGGQLLGPRLGTYSLTGGLGWLGQKGSGPNRNDARQRLDARVQLLPQSRVTLNSFYSGGWSNLPVSSFESARSDGFGGGVGARLLRGAQSSVDWEKRDEHFAGTLNTTRTLRAHHAQAVSWRAHQFNAAWDFVDRDLDAGLAGIEERAKRHTGRADTRLELKRLGRLGAWFQYDRDRTETLRGPLDERAMDNVATNVNHELALGRAVTLTQSFTDQLYRYSSAGTPNSLRFQIAEEKLDAHRAVSEGSNLRAIFRSQFNRFERQEDLWLLTALAELEPRRNRGFSLAPRAGVNWYSGGLGDGKHAGELFGLTARAGGEHASFELAANRERTKGTGLRNRLDGGGAGYSARQVGAQLIHGVRAATNWGAGSVSFAAEYEFQRVENTSLGLDFLTHRVHGSTSWRAAQKLAFDAGFDWTTADNEGVYFQNEWRAATGTLAATLRPTSAIELRSRGSYGRAPSGSREAFWLLDQSAAWHFPMLELSLLHRTEHRAPRAGAFDLAREERLLELRATRRFLGAI</sequence>
<protein>
    <submittedName>
        <fullName evidence="2">Uncharacterized protein</fullName>
    </submittedName>
</protein>
<gene>
    <name evidence="2" type="ORF">HZA61_14010</name>
</gene>
<evidence type="ECO:0000256" key="1">
    <source>
        <dbReference type="SAM" id="SignalP"/>
    </source>
</evidence>
<comment type="caution">
    <text evidence="2">The sequence shown here is derived from an EMBL/GenBank/DDBJ whole genome shotgun (WGS) entry which is preliminary data.</text>
</comment>
<proteinExistence type="predicted"/>
<reference evidence="2" key="1">
    <citation type="submission" date="2020-07" db="EMBL/GenBank/DDBJ databases">
        <title>Huge and variable diversity of episymbiotic CPR bacteria and DPANN archaea in groundwater ecosystems.</title>
        <authorList>
            <person name="He C.Y."/>
            <person name="Keren R."/>
            <person name="Whittaker M."/>
            <person name="Farag I.F."/>
            <person name="Doudna J."/>
            <person name="Cate J.H.D."/>
            <person name="Banfield J.F."/>
        </authorList>
    </citation>
    <scope>NUCLEOTIDE SEQUENCE</scope>
    <source>
        <strain evidence="2">NC_groundwater_1813_Pr3_B-0.1um_71_17</strain>
    </source>
</reference>
<evidence type="ECO:0000313" key="3">
    <source>
        <dbReference type="Proteomes" id="UP000696931"/>
    </source>
</evidence>